<feature type="region of interest" description="Disordered" evidence="1">
    <location>
        <begin position="19"/>
        <end position="43"/>
    </location>
</feature>
<dbReference type="AlphaFoldDB" id="A0AA37WP63"/>
<evidence type="ECO:0000313" key="3">
    <source>
        <dbReference type="EMBL" id="GLS28145.1"/>
    </source>
</evidence>
<dbReference type="PANTHER" id="PTHR33121">
    <property type="entry name" value="CYCLIC DI-GMP PHOSPHODIESTERASE PDEF"/>
    <property type="match status" value="1"/>
</dbReference>
<dbReference type="CDD" id="cd01948">
    <property type="entry name" value="EAL"/>
    <property type="match status" value="1"/>
</dbReference>
<organism evidence="3 4">
    <name type="scientific">Marinibactrum halimedae</name>
    <dbReference type="NCBI Taxonomy" id="1444977"/>
    <lineage>
        <taxon>Bacteria</taxon>
        <taxon>Pseudomonadati</taxon>
        <taxon>Pseudomonadota</taxon>
        <taxon>Gammaproteobacteria</taxon>
        <taxon>Cellvibrionales</taxon>
        <taxon>Cellvibrionaceae</taxon>
        <taxon>Marinibactrum</taxon>
    </lineage>
</organism>
<dbReference type="GO" id="GO:0071111">
    <property type="term" value="F:cyclic-guanylate-specific phosphodiesterase activity"/>
    <property type="evidence" value="ECO:0007669"/>
    <property type="project" value="InterPro"/>
</dbReference>
<proteinExistence type="predicted"/>
<feature type="domain" description="EAL" evidence="2">
    <location>
        <begin position="44"/>
        <end position="295"/>
    </location>
</feature>
<dbReference type="Gene3D" id="3.20.20.450">
    <property type="entry name" value="EAL domain"/>
    <property type="match status" value="1"/>
</dbReference>
<comment type="caution">
    <text evidence="3">The sequence shown here is derived from an EMBL/GenBank/DDBJ whole genome shotgun (WGS) entry which is preliminary data.</text>
</comment>
<evidence type="ECO:0000259" key="2">
    <source>
        <dbReference type="PROSITE" id="PS50883"/>
    </source>
</evidence>
<dbReference type="RefSeq" id="WP_232594082.1">
    <property type="nucleotide sequence ID" value="NZ_BSPD01000102.1"/>
</dbReference>
<dbReference type="Pfam" id="PF00563">
    <property type="entry name" value="EAL"/>
    <property type="match status" value="1"/>
</dbReference>
<name>A0AA37WP63_9GAMM</name>
<evidence type="ECO:0000313" key="4">
    <source>
        <dbReference type="Proteomes" id="UP001156870"/>
    </source>
</evidence>
<sequence>MNQRIASIAYQGESVVSISSRTDSSQADMPPSDTQAHLTNSSPKSNTKFDLLQHILDNKTICPIFQPIVDIQNGLVFGYEALTRGPLKSPLYSPIELFKTAYQSKQLPLLESLCSDSSIRKFSQQKLPGLLFLNLSPIALIDFHSRGIHPEHILQEVGQKPETVVLELSEQYPYDDMGILLPILETYRSLGIRIAIDDMGAGYADLQLWSRLKPDFVKIDRYFIDGIHKDPSKELFVKMMVDLSYKMGATLIAEGIELPQELQVIRRLGVKLCQGFLFAKPQGAPPVRIDPSSWGEQRAG</sequence>
<accession>A0AA37WP63</accession>
<evidence type="ECO:0000256" key="1">
    <source>
        <dbReference type="SAM" id="MobiDB-lite"/>
    </source>
</evidence>
<dbReference type="EMBL" id="BSPD01000102">
    <property type="protein sequence ID" value="GLS28145.1"/>
    <property type="molecule type" value="Genomic_DNA"/>
</dbReference>
<dbReference type="PROSITE" id="PS50883">
    <property type="entry name" value="EAL"/>
    <property type="match status" value="1"/>
</dbReference>
<dbReference type="InterPro" id="IPR050706">
    <property type="entry name" value="Cyclic-di-GMP_PDE-like"/>
</dbReference>
<dbReference type="SMART" id="SM00052">
    <property type="entry name" value="EAL"/>
    <property type="match status" value="1"/>
</dbReference>
<protein>
    <recommendedName>
        <fullName evidence="2">EAL domain-containing protein</fullName>
    </recommendedName>
</protein>
<feature type="compositionally biased region" description="Polar residues" evidence="1">
    <location>
        <begin position="32"/>
        <end position="43"/>
    </location>
</feature>
<gene>
    <name evidence="3" type="ORF">GCM10007877_38640</name>
</gene>
<reference evidence="3 4" key="1">
    <citation type="journal article" date="2014" name="Int. J. Syst. Evol. Microbiol.">
        <title>Complete genome sequence of Corynebacterium casei LMG S-19264T (=DSM 44701T), isolated from a smear-ripened cheese.</title>
        <authorList>
            <consortium name="US DOE Joint Genome Institute (JGI-PGF)"/>
            <person name="Walter F."/>
            <person name="Albersmeier A."/>
            <person name="Kalinowski J."/>
            <person name="Ruckert C."/>
        </authorList>
    </citation>
    <scope>NUCLEOTIDE SEQUENCE [LARGE SCALE GENOMIC DNA]</scope>
    <source>
        <strain evidence="3 4">NBRC 110095</strain>
    </source>
</reference>
<dbReference type="InterPro" id="IPR001633">
    <property type="entry name" value="EAL_dom"/>
</dbReference>
<dbReference type="PANTHER" id="PTHR33121:SF76">
    <property type="entry name" value="SIGNALING PROTEIN"/>
    <property type="match status" value="1"/>
</dbReference>
<keyword evidence="4" id="KW-1185">Reference proteome</keyword>
<dbReference type="Proteomes" id="UP001156870">
    <property type="component" value="Unassembled WGS sequence"/>
</dbReference>
<dbReference type="InterPro" id="IPR035919">
    <property type="entry name" value="EAL_sf"/>
</dbReference>
<dbReference type="SUPFAM" id="SSF141868">
    <property type="entry name" value="EAL domain-like"/>
    <property type="match status" value="1"/>
</dbReference>